<dbReference type="InterPro" id="IPR003646">
    <property type="entry name" value="SH3-like_bac-type"/>
</dbReference>
<protein>
    <recommendedName>
        <fullName evidence="6">17 kDa surface antigen</fullName>
    </recommendedName>
</protein>
<proteinExistence type="predicted"/>
<keyword evidence="1" id="KW-0732">Signal</keyword>
<sequence>MRVLKTSKMMRGATVAALAGVMVAGAAGSASAQYRTPTGGGLGSVVSCDAQGNKQAGGAIIGGLLGAVAGSNLAKNDRGTGTAIGALAGAATGSWVGCKMQRDEASRAGYAYGQPSYRPATYVQNGYRLNGDLSPANLVRDGGTFVATSSLNLRAAPSTGSARVGSLRPGEPFQALARVRGTEWILVGQGGVGVGYVHGAYVQPAGYQQAAYRY</sequence>
<comment type="caution">
    <text evidence="4">The sequence shown here is derived from an EMBL/GenBank/DDBJ whole genome shotgun (WGS) entry which is preliminary data.</text>
</comment>
<evidence type="ECO:0000313" key="4">
    <source>
        <dbReference type="EMBL" id="MET3527956.1"/>
    </source>
</evidence>
<feature type="signal peptide" evidence="1">
    <location>
        <begin position="1"/>
        <end position="32"/>
    </location>
</feature>
<dbReference type="RefSeq" id="WP_354297975.1">
    <property type="nucleotide sequence ID" value="NZ_JBEPLU010000002.1"/>
</dbReference>
<accession>A0ABV2ELQ0</accession>
<evidence type="ECO:0000259" key="3">
    <source>
        <dbReference type="Pfam" id="PF13488"/>
    </source>
</evidence>
<feature type="domain" description="SH3b" evidence="2">
    <location>
        <begin position="149"/>
        <end position="203"/>
    </location>
</feature>
<organism evidence="4 5">
    <name type="scientific">Phenylobacterium koreense</name>
    <dbReference type="NCBI Taxonomy" id="266125"/>
    <lineage>
        <taxon>Bacteria</taxon>
        <taxon>Pseudomonadati</taxon>
        <taxon>Pseudomonadota</taxon>
        <taxon>Alphaproteobacteria</taxon>
        <taxon>Caulobacterales</taxon>
        <taxon>Caulobacteraceae</taxon>
        <taxon>Phenylobacterium</taxon>
    </lineage>
</organism>
<reference evidence="4 5" key="1">
    <citation type="submission" date="2024-06" db="EMBL/GenBank/DDBJ databases">
        <title>Genomic Encyclopedia of Type Strains, Phase IV (KMG-IV): sequencing the most valuable type-strain genomes for metagenomic binning, comparative biology and taxonomic classification.</title>
        <authorList>
            <person name="Goeker M."/>
        </authorList>
    </citation>
    <scope>NUCLEOTIDE SEQUENCE [LARGE SCALE GENOMIC DNA]</scope>
    <source>
        <strain evidence="4 5">DSM 17809</strain>
    </source>
</reference>
<dbReference type="InterPro" id="IPR039567">
    <property type="entry name" value="Gly-zipper"/>
</dbReference>
<gene>
    <name evidence="4" type="ORF">ABID41_003074</name>
</gene>
<dbReference type="Gene3D" id="2.30.30.40">
    <property type="entry name" value="SH3 Domains"/>
    <property type="match status" value="1"/>
</dbReference>
<feature type="chain" id="PRO_5047340129" description="17 kDa surface antigen" evidence="1">
    <location>
        <begin position="33"/>
        <end position="214"/>
    </location>
</feature>
<evidence type="ECO:0000313" key="5">
    <source>
        <dbReference type="Proteomes" id="UP001549110"/>
    </source>
</evidence>
<evidence type="ECO:0000259" key="2">
    <source>
        <dbReference type="Pfam" id="PF08239"/>
    </source>
</evidence>
<feature type="domain" description="Glycine zipper" evidence="3">
    <location>
        <begin position="57"/>
        <end position="104"/>
    </location>
</feature>
<keyword evidence="5" id="KW-1185">Reference proteome</keyword>
<dbReference type="Pfam" id="PF08239">
    <property type="entry name" value="SH3_3"/>
    <property type="match status" value="1"/>
</dbReference>
<evidence type="ECO:0000256" key="1">
    <source>
        <dbReference type="SAM" id="SignalP"/>
    </source>
</evidence>
<name>A0ABV2ELQ0_9CAUL</name>
<dbReference type="Proteomes" id="UP001549110">
    <property type="component" value="Unassembled WGS sequence"/>
</dbReference>
<evidence type="ECO:0008006" key="6">
    <source>
        <dbReference type="Google" id="ProtNLM"/>
    </source>
</evidence>
<dbReference type="Pfam" id="PF13488">
    <property type="entry name" value="Gly-zipper_Omp"/>
    <property type="match status" value="1"/>
</dbReference>
<dbReference type="EMBL" id="JBEPLU010000002">
    <property type="protein sequence ID" value="MET3527956.1"/>
    <property type="molecule type" value="Genomic_DNA"/>
</dbReference>